<organism evidence="5 6">
    <name type="scientific">Myroides guanonis</name>
    <dbReference type="NCBI Taxonomy" id="1150112"/>
    <lineage>
        <taxon>Bacteria</taxon>
        <taxon>Pseudomonadati</taxon>
        <taxon>Bacteroidota</taxon>
        <taxon>Flavobacteriia</taxon>
        <taxon>Flavobacteriales</taxon>
        <taxon>Flavobacteriaceae</taxon>
        <taxon>Myroides</taxon>
    </lineage>
</organism>
<dbReference type="Gene3D" id="1.10.10.10">
    <property type="entry name" value="Winged helix-like DNA-binding domain superfamily/Winged helix DNA-binding domain"/>
    <property type="match status" value="1"/>
</dbReference>
<proteinExistence type="predicted"/>
<keyword evidence="6" id="KW-1185">Reference proteome</keyword>
<gene>
    <name evidence="5" type="ORF">SAMN04487893_11837</name>
</gene>
<keyword evidence="2" id="KW-0238">DNA-binding</keyword>
<dbReference type="RefSeq" id="WP_090681124.1">
    <property type="nucleotide sequence ID" value="NZ_FORU01000018.1"/>
</dbReference>
<dbReference type="PROSITE" id="PS00622">
    <property type="entry name" value="HTH_LUXR_1"/>
    <property type="match status" value="1"/>
</dbReference>
<name>A0A1I3UIY8_9FLAO</name>
<dbReference type="InterPro" id="IPR000792">
    <property type="entry name" value="Tscrpt_reg_LuxR_C"/>
</dbReference>
<dbReference type="OrthoDB" id="965844at2"/>
<dbReference type="PANTHER" id="PTHR44688:SF16">
    <property type="entry name" value="DNA-BINDING TRANSCRIPTIONAL ACTIVATOR DEVR_DOSR"/>
    <property type="match status" value="1"/>
</dbReference>
<dbReference type="GO" id="GO:0006355">
    <property type="term" value="P:regulation of DNA-templated transcription"/>
    <property type="evidence" value="ECO:0007669"/>
    <property type="project" value="InterPro"/>
</dbReference>
<dbReference type="PANTHER" id="PTHR44688">
    <property type="entry name" value="DNA-BINDING TRANSCRIPTIONAL ACTIVATOR DEVR_DOSR"/>
    <property type="match status" value="1"/>
</dbReference>
<protein>
    <submittedName>
        <fullName evidence="5">Regulatory protein, luxR family</fullName>
    </submittedName>
</protein>
<dbReference type="InterPro" id="IPR036388">
    <property type="entry name" value="WH-like_DNA-bd_sf"/>
</dbReference>
<evidence type="ECO:0000256" key="3">
    <source>
        <dbReference type="ARBA" id="ARBA00023163"/>
    </source>
</evidence>
<keyword evidence="3" id="KW-0804">Transcription</keyword>
<dbReference type="AlphaFoldDB" id="A0A1I3UIY8"/>
<dbReference type="Proteomes" id="UP000243887">
    <property type="component" value="Unassembled WGS sequence"/>
</dbReference>
<dbReference type="CDD" id="cd06170">
    <property type="entry name" value="LuxR_C_like"/>
    <property type="match status" value="1"/>
</dbReference>
<evidence type="ECO:0000313" key="6">
    <source>
        <dbReference type="Proteomes" id="UP000243887"/>
    </source>
</evidence>
<evidence type="ECO:0000313" key="5">
    <source>
        <dbReference type="EMBL" id="SFJ83478.1"/>
    </source>
</evidence>
<reference evidence="6" key="1">
    <citation type="submission" date="2016-10" db="EMBL/GenBank/DDBJ databases">
        <authorList>
            <person name="Varghese N."/>
            <person name="Submissions S."/>
        </authorList>
    </citation>
    <scope>NUCLEOTIDE SEQUENCE [LARGE SCALE GENOMIC DNA]</scope>
    <source>
        <strain evidence="6">DSM 26542</strain>
    </source>
</reference>
<evidence type="ECO:0000256" key="1">
    <source>
        <dbReference type="ARBA" id="ARBA00023015"/>
    </source>
</evidence>
<evidence type="ECO:0000259" key="4">
    <source>
        <dbReference type="PROSITE" id="PS50043"/>
    </source>
</evidence>
<evidence type="ECO:0000256" key="2">
    <source>
        <dbReference type="ARBA" id="ARBA00023125"/>
    </source>
</evidence>
<dbReference type="InterPro" id="IPR016032">
    <property type="entry name" value="Sig_transdc_resp-reg_C-effctor"/>
</dbReference>
<keyword evidence="1" id="KW-0805">Transcription regulation</keyword>
<dbReference type="PRINTS" id="PR00038">
    <property type="entry name" value="HTHLUXR"/>
</dbReference>
<dbReference type="SUPFAM" id="SSF46894">
    <property type="entry name" value="C-terminal effector domain of the bipartite response regulators"/>
    <property type="match status" value="1"/>
</dbReference>
<dbReference type="PROSITE" id="PS50043">
    <property type="entry name" value="HTH_LUXR_2"/>
    <property type="match status" value="1"/>
</dbReference>
<feature type="domain" description="HTH luxR-type" evidence="4">
    <location>
        <begin position="178"/>
        <end position="243"/>
    </location>
</feature>
<sequence>MVTKSSTSCLNEFELNRQFHSIQKDIRQNAYNITDLGSIIPAAVMLHNLNEMQPLGIHYMNNWGCERLGTSAEEVNTLGPDYYEKYFVKEESITIFNGIQNYLGEADFSRQYNFFQRVKLHKQEDYTWFYSICKLLQKPTKEGTLNQMIILASPVEGIDRVIGRVNKVLDEDQFIKNNYKQFALLTKQEKVIICKIAQGKPSKEIADELFISVHTVQTHRKNILRKIQCNSFAELLRFAMAFELV</sequence>
<dbReference type="EMBL" id="FORU01000018">
    <property type="protein sequence ID" value="SFJ83478.1"/>
    <property type="molecule type" value="Genomic_DNA"/>
</dbReference>
<dbReference type="Pfam" id="PF00196">
    <property type="entry name" value="GerE"/>
    <property type="match status" value="1"/>
</dbReference>
<dbReference type="GO" id="GO:0003677">
    <property type="term" value="F:DNA binding"/>
    <property type="evidence" value="ECO:0007669"/>
    <property type="project" value="UniProtKB-KW"/>
</dbReference>
<accession>A0A1I3UIY8</accession>
<dbReference type="STRING" id="1150112.SAMN04487893_11837"/>
<dbReference type="SMART" id="SM00421">
    <property type="entry name" value="HTH_LUXR"/>
    <property type="match status" value="1"/>
</dbReference>